<dbReference type="Pfam" id="PF00089">
    <property type="entry name" value="Trypsin"/>
    <property type="match status" value="1"/>
</dbReference>
<dbReference type="AlphaFoldDB" id="A0A9J7EGA9"/>
<protein>
    <submittedName>
        <fullName evidence="7">Coagulation factor IX-like</fullName>
    </submittedName>
</protein>
<evidence type="ECO:0000256" key="2">
    <source>
        <dbReference type="ARBA" id="ARBA00024195"/>
    </source>
</evidence>
<dbReference type="Gene3D" id="2.40.10.10">
    <property type="entry name" value="Trypsin-like serine proteases"/>
    <property type="match status" value="1"/>
</dbReference>
<dbReference type="OrthoDB" id="10061449at2759"/>
<evidence type="ECO:0000313" key="7">
    <source>
        <dbReference type="RefSeq" id="XP_022828126.1"/>
    </source>
</evidence>
<evidence type="ECO:0000256" key="4">
    <source>
        <dbReference type="SAM" id="SignalP"/>
    </source>
</evidence>
<keyword evidence="3" id="KW-0645">Protease</keyword>
<reference evidence="7" key="1">
    <citation type="submission" date="2025-08" db="UniProtKB">
        <authorList>
            <consortium name="RefSeq"/>
        </authorList>
    </citation>
    <scope>IDENTIFICATION</scope>
    <source>
        <strain evidence="7">Ishihara</strain>
        <tissue evidence="7">Whole body</tissue>
    </source>
</reference>
<dbReference type="GO" id="GO:0006508">
    <property type="term" value="P:proteolysis"/>
    <property type="evidence" value="ECO:0007669"/>
    <property type="project" value="UniProtKB-KW"/>
</dbReference>
<sequence length="355" mass="39319">MLLKCLFCIVLYITECFTLNQTTPNSVNVSETSTEASGPNTEVWVPRVINGAPAKLGEVPYQVALKKLLEGDIYMTFCGGSIISNKKVLTAAHCFAEIIHSNNSQASNFNYYNNMFIDENLLINKCAVAGSLLNKDKYTGSDVQAQWRTLSSVKYPEEFSFPNYDIAVVYLRKPFIYTDYVKPIPIPSKDLEYHGTCLVSGYGRISHTKKEAISNILLTAQLEVIQQSTCSILQLSANNGFVCTNTHTSDVAKGDSGGPLVCKGTGDPKETKQGLLVGVISGHVTSSYSFFSKVSKYLDFIKDDFVSFAPKRPVKKPPRKRKNSSACLQKPLYPLLVLPLVHTHIHTHLSFGPWR</sequence>
<dbReference type="PRINTS" id="PR00722">
    <property type="entry name" value="CHYMOTRYPSIN"/>
</dbReference>
<evidence type="ECO:0000259" key="5">
    <source>
        <dbReference type="PROSITE" id="PS50240"/>
    </source>
</evidence>
<dbReference type="GeneID" id="111357596"/>
<accession>A0A9J7EGA9</accession>
<feature type="domain" description="Peptidase S1" evidence="5">
    <location>
        <begin position="48"/>
        <end position="306"/>
    </location>
</feature>
<keyword evidence="3" id="KW-0378">Hydrolase</keyword>
<dbReference type="PROSITE" id="PS50240">
    <property type="entry name" value="TRYPSIN_DOM"/>
    <property type="match status" value="1"/>
</dbReference>
<comment type="similarity">
    <text evidence="2">Belongs to the peptidase S1 family. CLIP subfamily.</text>
</comment>
<dbReference type="Proteomes" id="UP000301870">
    <property type="component" value="Chromosome 25"/>
</dbReference>
<dbReference type="PANTHER" id="PTHR24256">
    <property type="entry name" value="TRYPTASE-RELATED"/>
    <property type="match status" value="1"/>
</dbReference>
<keyword evidence="4" id="KW-0732">Signal</keyword>
<evidence type="ECO:0000256" key="3">
    <source>
        <dbReference type="RuleBase" id="RU363034"/>
    </source>
</evidence>
<gene>
    <name evidence="7" type="primary">LOC111357596</name>
</gene>
<dbReference type="InterPro" id="IPR018114">
    <property type="entry name" value="TRYPSIN_HIS"/>
</dbReference>
<dbReference type="InterPro" id="IPR009003">
    <property type="entry name" value="Peptidase_S1_PA"/>
</dbReference>
<evidence type="ECO:0000256" key="1">
    <source>
        <dbReference type="ARBA" id="ARBA00023157"/>
    </source>
</evidence>
<keyword evidence="3" id="KW-0720">Serine protease</keyword>
<dbReference type="KEGG" id="sliu:111357596"/>
<dbReference type="InterPro" id="IPR001314">
    <property type="entry name" value="Peptidase_S1A"/>
</dbReference>
<keyword evidence="1" id="KW-1015">Disulfide bond</keyword>
<keyword evidence="6" id="KW-1185">Reference proteome</keyword>
<name>A0A9J7EGA9_SPOLT</name>
<dbReference type="InterPro" id="IPR033116">
    <property type="entry name" value="TRYPSIN_SER"/>
</dbReference>
<dbReference type="InterPro" id="IPR001254">
    <property type="entry name" value="Trypsin_dom"/>
</dbReference>
<dbReference type="GO" id="GO:0004252">
    <property type="term" value="F:serine-type endopeptidase activity"/>
    <property type="evidence" value="ECO:0007669"/>
    <property type="project" value="InterPro"/>
</dbReference>
<dbReference type="RefSeq" id="XP_022828126.1">
    <property type="nucleotide sequence ID" value="XM_022972358.1"/>
</dbReference>
<organism evidence="6 7">
    <name type="scientific">Spodoptera litura</name>
    <name type="common">Asian cotton leafworm</name>
    <dbReference type="NCBI Taxonomy" id="69820"/>
    <lineage>
        <taxon>Eukaryota</taxon>
        <taxon>Metazoa</taxon>
        <taxon>Ecdysozoa</taxon>
        <taxon>Arthropoda</taxon>
        <taxon>Hexapoda</taxon>
        <taxon>Insecta</taxon>
        <taxon>Pterygota</taxon>
        <taxon>Neoptera</taxon>
        <taxon>Endopterygota</taxon>
        <taxon>Lepidoptera</taxon>
        <taxon>Glossata</taxon>
        <taxon>Ditrysia</taxon>
        <taxon>Noctuoidea</taxon>
        <taxon>Noctuidae</taxon>
        <taxon>Amphipyrinae</taxon>
        <taxon>Spodoptera</taxon>
    </lineage>
</organism>
<feature type="signal peptide" evidence="4">
    <location>
        <begin position="1"/>
        <end position="18"/>
    </location>
</feature>
<dbReference type="PROSITE" id="PS00135">
    <property type="entry name" value="TRYPSIN_SER"/>
    <property type="match status" value="1"/>
</dbReference>
<proteinExistence type="inferred from homology"/>
<dbReference type="SUPFAM" id="SSF50494">
    <property type="entry name" value="Trypsin-like serine proteases"/>
    <property type="match status" value="1"/>
</dbReference>
<dbReference type="PROSITE" id="PS00134">
    <property type="entry name" value="TRYPSIN_HIS"/>
    <property type="match status" value="1"/>
</dbReference>
<dbReference type="SMART" id="SM00020">
    <property type="entry name" value="Tryp_SPc"/>
    <property type="match status" value="1"/>
</dbReference>
<feature type="chain" id="PRO_5039922411" evidence="4">
    <location>
        <begin position="19"/>
        <end position="355"/>
    </location>
</feature>
<dbReference type="InterPro" id="IPR043504">
    <property type="entry name" value="Peptidase_S1_PA_chymotrypsin"/>
</dbReference>
<dbReference type="CDD" id="cd00190">
    <property type="entry name" value="Tryp_SPc"/>
    <property type="match status" value="1"/>
</dbReference>
<dbReference type="InterPro" id="IPR051487">
    <property type="entry name" value="Ser/Thr_Proteases_Immune/Dev"/>
</dbReference>
<evidence type="ECO:0000313" key="6">
    <source>
        <dbReference type="Proteomes" id="UP000301870"/>
    </source>
</evidence>